<dbReference type="InterPro" id="IPR014862">
    <property type="entry name" value="TrwC"/>
</dbReference>
<dbReference type="RefSeq" id="WP_394412819.1">
    <property type="nucleotide sequence ID" value="NZ_JBIGIC010000008.1"/>
</dbReference>
<organism evidence="2 3">
    <name type="scientific">Pelomonas candidula</name>
    <dbReference type="NCBI Taxonomy" id="3299025"/>
    <lineage>
        <taxon>Bacteria</taxon>
        <taxon>Pseudomonadati</taxon>
        <taxon>Pseudomonadota</taxon>
        <taxon>Betaproteobacteria</taxon>
        <taxon>Burkholderiales</taxon>
        <taxon>Sphaerotilaceae</taxon>
        <taxon>Roseateles</taxon>
    </lineage>
</organism>
<dbReference type="Proteomes" id="UP001606134">
    <property type="component" value="Unassembled WGS sequence"/>
</dbReference>
<proteinExistence type="predicted"/>
<reference evidence="2 3" key="1">
    <citation type="submission" date="2024-08" db="EMBL/GenBank/DDBJ databases">
        <authorList>
            <person name="Lu H."/>
        </authorList>
    </citation>
    <scope>NUCLEOTIDE SEQUENCE [LARGE SCALE GENOMIC DNA]</scope>
    <source>
        <strain evidence="2 3">BYS78W</strain>
    </source>
</reference>
<evidence type="ECO:0000313" key="3">
    <source>
        <dbReference type="Proteomes" id="UP001606134"/>
    </source>
</evidence>
<keyword evidence="3" id="KW-1185">Reference proteome</keyword>
<evidence type="ECO:0000259" key="1">
    <source>
        <dbReference type="Pfam" id="PF08751"/>
    </source>
</evidence>
<dbReference type="SUPFAM" id="SSF55464">
    <property type="entry name" value="Origin of replication-binding domain, RBD-like"/>
    <property type="match status" value="1"/>
</dbReference>
<feature type="domain" description="TrwC relaxase" evidence="1">
    <location>
        <begin position="14"/>
        <end position="223"/>
    </location>
</feature>
<dbReference type="Pfam" id="PF08751">
    <property type="entry name" value="TrwC"/>
    <property type="match status" value="1"/>
</dbReference>
<gene>
    <name evidence="2" type="ORF">ACG04R_16385</name>
</gene>
<comment type="caution">
    <text evidence="2">The sequence shown here is derived from an EMBL/GenBank/DDBJ whole genome shotgun (WGS) entry which is preliminary data.</text>
</comment>
<protein>
    <submittedName>
        <fullName evidence="2">Relaxase domain-containing protein</fullName>
    </submittedName>
</protein>
<sequence length="228" mass="25896">MVSYPRPVTRAKALGYFIKESQGYNAFTEHPEFRPEFGGSLLPRLGLKPGPFTEDEYTDFILGEFPAVQSGDLAIAYASDSERAAYDVTVTLPKDFSLQLLVSEDRRLFEVARELNREVMKLFEQYAIVRVTDRNGRVQKLRVEGIAYATWWHISTRERKPDAERDINTGGDPHFHPHNIVSKFVLPRGSSELLGMVGKDIQIARRALNAVDDGAMARKLRNLTRKRA</sequence>
<dbReference type="EMBL" id="JBIGIC010000008">
    <property type="protein sequence ID" value="MFG6488266.1"/>
    <property type="molecule type" value="Genomic_DNA"/>
</dbReference>
<evidence type="ECO:0000313" key="2">
    <source>
        <dbReference type="EMBL" id="MFG6488266.1"/>
    </source>
</evidence>
<name>A0ABW7HEZ3_9BURK</name>
<accession>A0ABW7HEZ3</accession>